<dbReference type="InterPro" id="IPR032856">
    <property type="entry name" value="GDE_N_bis"/>
</dbReference>
<protein>
    <submittedName>
        <fullName evidence="3">Glycogen debranching enzyme (Alpha-1,6-glucosidase)</fullName>
    </submittedName>
</protein>
<gene>
    <name evidence="3" type="ORF">SAMN06295910_1576</name>
</gene>
<dbReference type="AlphaFoldDB" id="A0A1X7GDL7"/>
<dbReference type="RefSeq" id="WP_085218278.1">
    <property type="nucleotide sequence ID" value="NZ_LT840185.1"/>
</dbReference>
<evidence type="ECO:0000259" key="1">
    <source>
        <dbReference type="Pfam" id="PF14742"/>
    </source>
</evidence>
<feature type="domain" description="Mannosylglycerate hydrolase MGH1-like glycoside hydrolase" evidence="2">
    <location>
        <begin position="324"/>
        <end position="629"/>
    </location>
</feature>
<keyword evidence="4" id="KW-1185">Reference proteome</keyword>
<dbReference type="InterPro" id="IPR008928">
    <property type="entry name" value="6-hairpin_glycosidase_sf"/>
</dbReference>
<dbReference type="EMBL" id="LT840185">
    <property type="protein sequence ID" value="SMF67946.1"/>
    <property type="molecule type" value="Genomic_DNA"/>
</dbReference>
<accession>A0A1X7GDL7</accession>
<dbReference type="STRING" id="941907.SAMN06295910_1576"/>
<dbReference type="SUPFAM" id="SSF48208">
    <property type="entry name" value="Six-hairpin glycosidases"/>
    <property type="match status" value="1"/>
</dbReference>
<proteinExistence type="predicted"/>
<dbReference type="Pfam" id="PF14742">
    <property type="entry name" value="GDE_N_bis"/>
    <property type="match status" value="1"/>
</dbReference>
<dbReference type="Gene3D" id="1.50.10.10">
    <property type="match status" value="1"/>
</dbReference>
<dbReference type="InterPro" id="IPR012341">
    <property type="entry name" value="6hp_glycosidase-like_sf"/>
</dbReference>
<evidence type="ECO:0000259" key="2">
    <source>
        <dbReference type="Pfam" id="PF22422"/>
    </source>
</evidence>
<feature type="domain" description="Putative glycogen debranching enzyme N-terminal" evidence="1">
    <location>
        <begin position="38"/>
        <end position="237"/>
    </location>
</feature>
<dbReference type="OrthoDB" id="9759959at2"/>
<organism evidence="3 4">
    <name type="scientific">Allosphingosinicella indica</name>
    <dbReference type="NCBI Taxonomy" id="941907"/>
    <lineage>
        <taxon>Bacteria</taxon>
        <taxon>Pseudomonadati</taxon>
        <taxon>Pseudomonadota</taxon>
        <taxon>Alphaproteobacteria</taxon>
        <taxon>Sphingomonadales</taxon>
        <taxon>Sphingomonadaceae</taxon>
        <taxon>Allosphingosinicella</taxon>
    </lineage>
</organism>
<dbReference type="Proteomes" id="UP000192934">
    <property type="component" value="Chromosome I"/>
</dbReference>
<name>A0A1X7GDL7_9SPHN</name>
<reference evidence="4" key="1">
    <citation type="submission" date="2017-04" db="EMBL/GenBank/DDBJ databases">
        <authorList>
            <person name="Varghese N."/>
            <person name="Submissions S."/>
        </authorList>
    </citation>
    <scope>NUCLEOTIDE SEQUENCE [LARGE SCALE GENOMIC DNA]</scope>
    <source>
        <strain evidence="4">Dd16</strain>
    </source>
</reference>
<dbReference type="GO" id="GO:0005975">
    <property type="term" value="P:carbohydrate metabolic process"/>
    <property type="evidence" value="ECO:0007669"/>
    <property type="project" value="InterPro"/>
</dbReference>
<sequence>MADADTDSGWKTIAPQSAPDDYHIEVEKSLVDQPLRTLKRDDLFGVFDNYGDFRGEEHGAHGLYFHDTRFLSRLEFRLGGKPPLLLDSVVLDDNSALIVDTSNADLHVSAAPAGAAPVGMELPRETLFASRLKFLWEDAAYERILIRRFGGPGLTIPADLRFDADFADLFEVRGDIRLKRGTLSATVVDPATVRFSYVGLDEIARTTTIQFEPAPDELRPLGARWLVDLTERDRATILTRVHCAIGDAPAADPPSPIAAYRGLRRSGRKRTAALRQVETSNEMFDSVLGRSAADLEMLITKTPHGLYPYAGVPWYSTIFGRDGLITAIELLWIAPAIARDVLLVLARTQATEVDEAADAQPGKILHEMRGGEMAILGEVPFRRYYGTVDATPLFVMLAGLYFRRTGDLETIRSIWPNIRAAMGWITDWGDPDGDGFVEYHRMTDRGLANQGWKDSHDSIFHADGRGAEGPIALCEVQAYVFAAHEAAALLADALGEPGAEAHAAKAEAIRTAFEDRFWIEEMGCYALALDGRKEPCRVLSSNAGHALFARIAAPDRAARVAKLLTGSRFFTGWGIRTIAAGEARYNPMSYHNGSVWPHDNALIAMGLARYGHKAEAARVLHGLFEAATYDELHRLPELFCGFPRRRKRGPTGYPVACSPQAWAAAAPFALLGAAIGVDLDHAAGALAIDRPFFPDFLDSVRLPELRLGSSAMTLAFHRAGQDIAAQVVARSGPARLVVSK</sequence>
<evidence type="ECO:0000313" key="4">
    <source>
        <dbReference type="Proteomes" id="UP000192934"/>
    </source>
</evidence>
<dbReference type="InterPro" id="IPR054491">
    <property type="entry name" value="MGH1-like_GH"/>
</dbReference>
<dbReference type="Pfam" id="PF22422">
    <property type="entry name" value="MGH1-like_GH"/>
    <property type="match status" value="1"/>
</dbReference>
<evidence type="ECO:0000313" key="3">
    <source>
        <dbReference type="EMBL" id="SMF67946.1"/>
    </source>
</evidence>